<dbReference type="Proteomes" id="UP000292082">
    <property type="component" value="Unassembled WGS sequence"/>
</dbReference>
<feature type="domain" description="DUF6533" evidence="2">
    <location>
        <begin position="106"/>
        <end position="145"/>
    </location>
</feature>
<dbReference type="AlphaFoldDB" id="A0A4Q9Q4V4"/>
<feature type="transmembrane region" description="Helical" evidence="1">
    <location>
        <begin position="318"/>
        <end position="339"/>
    </location>
</feature>
<dbReference type="EMBL" id="ML145095">
    <property type="protein sequence ID" value="TBU62091.1"/>
    <property type="molecule type" value="Genomic_DNA"/>
</dbReference>
<keyword evidence="1" id="KW-1133">Transmembrane helix</keyword>
<name>A0A4Q9Q4V4_9APHY</name>
<feature type="transmembrane region" description="Helical" evidence="1">
    <location>
        <begin position="93"/>
        <end position="115"/>
    </location>
</feature>
<evidence type="ECO:0000259" key="2">
    <source>
        <dbReference type="Pfam" id="PF20151"/>
    </source>
</evidence>
<feature type="transmembrane region" description="Helical" evidence="1">
    <location>
        <begin position="135"/>
        <end position="156"/>
    </location>
</feature>
<keyword evidence="4" id="KW-1185">Reference proteome</keyword>
<feature type="transmembrane region" description="Helical" evidence="1">
    <location>
        <begin position="249"/>
        <end position="273"/>
    </location>
</feature>
<evidence type="ECO:0000313" key="3">
    <source>
        <dbReference type="EMBL" id="TBU62091.1"/>
    </source>
</evidence>
<protein>
    <recommendedName>
        <fullName evidence="2">DUF6533 domain-containing protein</fullName>
    </recommendedName>
</protein>
<accession>A0A4Q9Q4V4</accession>
<evidence type="ECO:0000256" key="1">
    <source>
        <dbReference type="SAM" id="Phobius"/>
    </source>
</evidence>
<keyword evidence="1" id="KW-0812">Transmembrane</keyword>
<feature type="transmembrane region" description="Helical" evidence="1">
    <location>
        <begin position="294"/>
        <end position="312"/>
    </location>
</feature>
<sequence length="455" mass="49952">MCSPSCSMRQWTARFGQSRGWIWSPRAIGGGCFDFSSRVASSVDPPRASIFALLSSAAPPRLLSLSSRPTTPSSALPVSDVPRNADTLQTAQYFIFVTQIHFCGMSYAIIVWDWFFGLQREYRFIWKTSWTPVKVAYLFCRYWVLAVVPYLLYAFAVNHTEETCQRIFKIPVALAMWNQVAAESILLIRTYAFFNRNIYVLVLLVSALSGVVAYQLYVATSQMDLLPFMPPHAIMGPCFPMSKPHSAHLLGFFIAPLLYDTMVTFMTIGKAITIRRRNGGPSSRLIQTFLREGVFYYILISIANLVNGIFYLQPRQAISAICIPLSVMLSPVLACRLILDLRERGSETVSQSAGTIAFTAGPTSSKSSPGSPFSGLGFGFGMQGRSGSKAIVRTQGVVLSTIGSIPGDTLGTTSGMEMDNIHYQKSDIEAALYTGGVSLGSPVSGIRVDVEKTTM</sequence>
<proteinExistence type="predicted"/>
<gene>
    <name evidence="3" type="ORF">BD310DRAFT_811626</name>
</gene>
<dbReference type="InterPro" id="IPR045340">
    <property type="entry name" value="DUF6533"/>
</dbReference>
<organism evidence="3 4">
    <name type="scientific">Dichomitus squalens</name>
    <dbReference type="NCBI Taxonomy" id="114155"/>
    <lineage>
        <taxon>Eukaryota</taxon>
        <taxon>Fungi</taxon>
        <taxon>Dikarya</taxon>
        <taxon>Basidiomycota</taxon>
        <taxon>Agaricomycotina</taxon>
        <taxon>Agaricomycetes</taxon>
        <taxon>Polyporales</taxon>
        <taxon>Polyporaceae</taxon>
        <taxon>Dichomitus</taxon>
    </lineage>
</organism>
<reference evidence="3 4" key="1">
    <citation type="submission" date="2019-01" db="EMBL/GenBank/DDBJ databases">
        <title>Draft genome sequences of three monokaryotic isolates of the white-rot basidiomycete fungus Dichomitus squalens.</title>
        <authorList>
            <consortium name="DOE Joint Genome Institute"/>
            <person name="Lopez S.C."/>
            <person name="Andreopoulos B."/>
            <person name="Pangilinan J."/>
            <person name="Lipzen A."/>
            <person name="Riley R."/>
            <person name="Ahrendt S."/>
            <person name="Ng V."/>
            <person name="Barry K."/>
            <person name="Daum C."/>
            <person name="Grigoriev I.V."/>
            <person name="Hilden K.S."/>
            <person name="Makela M.R."/>
            <person name="de Vries R.P."/>
        </authorList>
    </citation>
    <scope>NUCLEOTIDE SEQUENCE [LARGE SCALE GENOMIC DNA]</scope>
    <source>
        <strain evidence="3 4">CBS 464.89</strain>
    </source>
</reference>
<dbReference type="Pfam" id="PF20151">
    <property type="entry name" value="DUF6533"/>
    <property type="match status" value="1"/>
</dbReference>
<evidence type="ECO:0000313" key="4">
    <source>
        <dbReference type="Proteomes" id="UP000292082"/>
    </source>
</evidence>
<keyword evidence="1" id="KW-0472">Membrane</keyword>
<feature type="transmembrane region" description="Helical" evidence="1">
    <location>
        <begin position="198"/>
        <end position="217"/>
    </location>
</feature>